<feature type="compositionally biased region" description="Polar residues" evidence="1">
    <location>
        <begin position="1708"/>
        <end position="1743"/>
    </location>
</feature>
<evidence type="ECO:0000313" key="3">
    <source>
        <dbReference type="Proteomes" id="UP000249390"/>
    </source>
</evidence>
<feature type="compositionally biased region" description="Polar residues" evidence="1">
    <location>
        <begin position="337"/>
        <end position="346"/>
    </location>
</feature>
<feature type="compositionally biased region" description="Low complexity" evidence="1">
    <location>
        <begin position="1090"/>
        <end position="1110"/>
    </location>
</feature>
<feature type="compositionally biased region" description="Polar residues" evidence="1">
    <location>
        <begin position="1616"/>
        <end position="1640"/>
    </location>
</feature>
<feature type="region of interest" description="Disordered" evidence="1">
    <location>
        <begin position="731"/>
        <end position="787"/>
    </location>
</feature>
<feature type="compositionally biased region" description="Polar residues" evidence="1">
    <location>
        <begin position="1522"/>
        <end position="1555"/>
    </location>
</feature>
<protein>
    <recommendedName>
        <fullName evidence="4">Protein TIME FOR COFFEE</fullName>
    </recommendedName>
</protein>
<feature type="compositionally biased region" description="Low complexity" evidence="1">
    <location>
        <begin position="1556"/>
        <end position="1567"/>
    </location>
</feature>
<dbReference type="PANTHER" id="PTHR34798:SF2">
    <property type="entry name" value="PROTEIN TIME FOR COFFEE"/>
    <property type="match status" value="1"/>
</dbReference>
<dbReference type="PANTHER" id="PTHR34798">
    <property type="entry name" value="PROTEIN TIME FOR COFFEE"/>
    <property type="match status" value="1"/>
</dbReference>
<feature type="region of interest" description="Disordered" evidence="1">
    <location>
        <begin position="1759"/>
        <end position="1803"/>
    </location>
</feature>
<dbReference type="GO" id="GO:0005634">
    <property type="term" value="C:nucleus"/>
    <property type="evidence" value="ECO:0007669"/>
    <property type="project" value="TreeGrafter"/>
</dbReference>
<feature type="region of interest" description="Disordered" evidence="1">
    <location>
        <begin position="1079"/>
        <end position="1152"/>
    </location>
</feature>
<feature type="compositionally biased region" description="Low complexity" evidence="1">
    <location>
        <begin position="1683"/>
        <end position="1698"/>
    </location>
</feature>
<feature type="compositionally biased region" description="Basic and acidic residues" evidence="1">
    <location>
        <begin position="221"/>
        <end position="251"/>
    </location>
</feature>
<evidence type="ECO:0000256" key="1">
    <source>
        <dbReference type="SAM" id="MobiDB-lite"/>
    </source>
</evidence>
<feature type="compositionally biased region" description="Polar residues" evidence="1">
    <location>
        <begin position="772"/>
        <end position="787"/>
    </location>
</feature>
<feature type="region of interest" description="Disordered" evidence="1">
    <location>
        <begin position="189"/>
        <end position="348"/>
    </location>
</feature>
<organism evidence="2 3">
    <name type="scientific">Cuscuta australis</name>
    <dbReference type="NCBI Taxonomy" id="267555"/>
    <lineage>
        <taxon>Eukaryota</taxon>
        <taxon>Viridiplantae</taxon>
        <taxon>Streptophyta</taxon>
        <taxon>Embryophyta</taxon>
        <taxon>Tracheophyta</taxon>
        <taxon>Spermatophyta</taxon>
        <taxon>Magnoliopsida</taxon>
        <taxon>eudicotyledons</taxon>
        <taxon>Gunneridae</taxon>
        <taxon>Pentapetalae</taxon>
        <taxon>asterids</taxon>
        <taxon>lamiids</taxon>
        <taxon>Solanales</taxon>
        <taxon>Convolvulaceae</taxon>
        <taxon>Cuscuteae</taxon>
        <taxon>Cuscuta</taxon>
        <taxon>Cuscuta subgen. Grammica</taxon>
        <taxon>Cuscuta sect. Cleistogrammica</taxon>
    </lineage>
</organism>
<feature type="compositionally biased region" description="Polar residues" evidence="1">
    <location>
        <begin position="1568"/>
        <end position="1600"/>
    </location>
</feature>
<evidence type="ECO:0000313" key="2">
    <source>
        <dbReference type="EMBL" id="RAL54359.1"/>
    </source>
</evidence>
<feature type="region of interest" description="Disordered" evidence="1">
    <location>
        <begin position="1674"/>
        <end position="1746"/>
    </location>
</feature>
<feature type="region of interest" description="Disordered" evidence="1">
    <location>
        <begin position="478"/>
        <end position="499"/>
    </location>
</feature>
<reference evidence="2 3" key="1">
    <citation type="submission" date="2018-06" db="EMBL/GenBank/DDBJ databases">
        <title>The Genome of Cuscuta australis (Dodder) Provides Insight into the Evolution of Plant Parasitism.</title>
        <authorList>
            <person name="Liu H."/>
        </authorList>
    </citation>
    <scope>NUCLEOTIDE SEQUENCE [LARGE SCALE GENOMIC DNA]</scope>
    <source>
        <strain evidence="3">cv. Yunnan</strain>
        <tissue evidence="2">Vines</tissue>
    </source>
</reference>
<feature type="compositionally biased region" description="Polar residues" evidence="1">
    <location>
        <begin position="1329"/>
        <end position="1341"/>
    </location>
</feature>
<feature type="region of interest" description="Disordered" evidence="1">
    <location>
        <begin position="1417"/>
        <end position="1437"/>
    </location>
</feature>
<feature type="region of interest" description="Disordered" evidence="1">
    <location>
        <begin position="1290"/>
        <end position="1341"/>
    </location>
</feature>
<feature type="region of interest" description="Disordered" evidence="1">
    <location>
        <begin position="56"/>
        <end position="76"/>
    </location>
</feature>
<feature type="compositionally biased region" description="Basic and acidic residues" evidence="1">
    <location>
        <begin position="56"/>
        <end position="69"/>
    </location>
</feature>
<dbReference type="GO" id="GO:0042752">
    <property type="term" value="P:regulation of circadian rhythm"/>
    <property type="evidence" value="ECO:0007669"/>
    <property type="project" value="InterPro"/>
</dbReference>
<sequence length="1803" mass="192817">MLARGFSDRWITFLTDGCDSGSRQKRWFSVFHEGFGQSEKSHKMMRLLGRSGVVLQERERERERERDPKNYTSSTARRGWGERDCFGWEIKKKSATLCGKKGDLWKRIDLCGGDTETPRVGEFLDFPATPASFPAKTYASGQNPSLTEKHRGDFRLTFYRLDLLLLEWSGTERLGEQVWWPLQMAFRDGDTDPTVSETPLVSPLIPLRSDSNEDGQVEFSESARLRERVKKDRDRERNRERDREREIERSSRSKRRRGDRLIQGGDSSQESNDDEDYEDEDGNHQHPSNGGGGAARSVPPNPPAAAASFQNHHHQSSSGNHHYPHHQQNHLHHHKTFQPSSTNVLRTSPVWKSGDEVIGISVPRKARSAHTKRSHDWISCTATAANGGGVGRDQNHPQTSTSPVRQSLPMSPAPPLSPTSSNVSGRKKIKANGSKQRPPKTSSKSTSSNREELEIEIAEVLYGLMTQSQAPSKKEIVAPNDSAEINNRSSGDAVSSAVSNSQSPAILPMNTNSCAAPFSAIAPKRKKPRQVSENQSSPSIRSSPSSASAKLQNDQTMTLKAEASSPNSEKMPFENGGSVYALTSPLISQGKAMSVDRVPESVVDSEAKPAAGCEPSPREDHEAARKEDAHLVKMGSASVAVEVSNCEDSAVATTATTCKPSAVSDVETHREKIQIDLMAPPPPLRSSPEGECKVDFFSTVEHKRNLSDSITETRLDDGKVGKVDQPTVEAEEMKARAVVETEPKKRNDGRGQGSDLQLNLETSERDSVFADNKSQQLGAKTSKEQQSMVMEKPVLGQSSTLALPMSIPSWSCGLPPLGYMPPLQGVLTMDGSTIPSTPLQPVFSQPRPKRCASHCYIARNIHLLQQFMKMNPFWPPAANPAASLFGSNLNVVPAAEFNGNIVGRGGSTGLDKGHGLAIFPGLGSKDKCSQASNIPDPVQRNQQILLQQPLPPPVAPNSLLPGHTYIIPLNQQQAAPLPGGGAAKSTAAIARSHVPSSATNSAVGGVGSATAAGGNHATTSFSYPNVPPNETPYLAILQNNAYFQIPAVGAPLNYRGGHPQPLPLFNGSFYSPQMIHPAQLQQQHPPTNSQQSKQMQQGQPNASLSSGSSSSHKHLQNQQKRPQGHGAPINGNNGNGSPLPFPASKSHTIQPQHLQNQIIHPPQSRHIENELCGEDSPSTAESRARPPANLYNQNYLMQIHPSNFGVMASSATMGVVPAPTSSSGNNSEKQRALKTGLESMLHQHFAMPFASSISSGASAPGNNISSVAHNQAIFQTLPDATRQNFPMVTGAAAPQKKSYGDGSRGGSGDPTASDERKVSSSGKAPPASARQSMALSGSDLTDVSASSKMTATTNVSLASGGPAWTAHAVMPTSAGPPLSKAKMNAQYQKQLFHQLQQQQFEQAQQIVQQKKVAANAAQSKAPHTSNGTVPSEYLTSSAAPPAGGSMFSNSISAFPQNLVQISSNNSSPSRSPQWKSSAARASTSQALSSSSSLVAPSSSVKNHTQQQQQQQQLRAQQNHTQISFGANHKSTSQGQHPPNSGQSQSSTMMAGSPTTSSISKGAAASGSPRTATSASMSNKTDQTPSQQGKSSIQMPNQKSSPAGGRSVPSILGNQHAIPSTSGCGSNKTQMQQQQHLPKGAHQSQLFFSGSYAQTQSTNPSSASATSGYFVQRRHPEQQQAQHPPGSTMPTSSSSMLTMCPVSLGSGGSTPNHSKATAASANMRGTSLPPQNIPQFSSHSSGNQHHILPAGFSYVQPAQVKPTEQKQPAAYEEEPSGESHGQGPTQAGSGPMDLNVGHRSPQWM</sequence>
<accession>A0A328ECP3</accession>
<dbReference type="EMBL" id="NQVE01000009">
    <property type="protein sequence ID" value="RAL54359.1"/>
    <property type="molecule type" value="Genomic_DNA"/>
</dbReference>
<dbReference type="InterPro" id="IPR039317">
    <property type="entry name" value="TIC"/>
</dbReference>
<comment type="caution">
    <text evidence="2">The sequence shown here is derived from an EMBL/GenBank/DDBJ whole genome shotgun (WGS) entry which is preliminary data.</text>
</comment>
<feature type="compositionally biased region" description="Low complexity" evidence="1">
    <location>
        <begin position="1462"/>
        <end position="1521"/>
    </location>
</feature>
<feature type="compositionally biased region" description="Basic and acidic residues" evidence="1">
    <location>
        <begin position="731"/>
        <end position="749"/>
    </location>
</feature>
<keyword evidence="3" id="KW-1185">Reference proteome</keyword>
<feature type="compositionally biased region" description="Acidic residues" evidence="1">
    <location>
        <begin position="271"/>
        <end position="281"/>
    </location>
</feature>
<feature type="compositionally biased region" description="Low complexity" evidence="1">
    <location>
        <begin position="304"/>
        <end position="321"/>
    </location>
</feature>
<feature type="compositionally biased region" description="Basic residues" evidence="1">
    <location>
        <begin position="322"/>
        <end position="336"/>
    </location>
</feature>
<gene>
    <name evidence="2" type="ORF">DM860_001487</name>
</gene>
<feature type="compositionally biased region" description="Polar residues" evidence="1">
    <location>
        <begin position="396"/>
        <end position="405"/>
    </location>
</feature>
<feature type="compositionally biased region" description="Low complexity" evidence="1">
    <location>
        <begin position="536"/>
        <end position="549"/>
    </location>
</feature>
<feature type="compositionally biased region" description="Polar residues" evidence="1">
    <location>
        <begin position="550"/>
        <end position="568"/>
    </location>
</feature>
<proteinExistence type="predicted"/>
<feature type="compositionally biased region" description="Low complexity" evidence="1">
    <location>
        <begin position="439"/>
        <end position="448"/>
    </location>
</feature>
<feature type="compositionally biased region" description="Polar residues" evidence="1">
    <location>
        <begin position="1079"/>
        <end position="1089"/>
    </location>
</feature>
<feature type="compositionally biased region" description="Polar residues" evidence="1">
    <location>
        <begin position="483"/>
        <end position="499"/>
    </location>
</feature>
<dbReference type="Proteomes" id="UP000249390">
    <property type="component" value="Unassembled WGS sequence"/>
</dbReference>
<evidence type="ECO:0008006" key="4">
    <source>
        <dbReference type="Google" id="ProtNLM"/>
    </source>
</evidence>
<feature type="region of interest" description="Disordered" evidence="1">
    <location>
        <begin position="520"/>
        <end position="575"/>
    </location>
</feature>
<feature type="region of interest" description="Disordered" evidence="1">
    <location>
        <begin position="1462"/>
        <end position="1640"/>
    </location>
</feature>
<feature type="region of interest" description="Disordered" evidence="1">
    <location>
        <begin position="383"/>
        <end position="451"/>
    </location>
</feature>
<feature type="compositionally biased region" description="Polar residues" evidence="1">
    <location>
        <begin position="1422"/>
        <end position="1437"/>
    </location>
</feature>
<name>A0A328ECP3_9ASTE</name>